<proteinExistence type="predicted"/>
<dbReference type="PROSITE" id="PS50801">
    <property type="entry name" value="STAS"/>
    <property type="match status" value="1"/>
</dbReference>
<protein>
    <submittedName>
        <fullName evidence="7">SulP family sulfate permease</fullName>
    </submittedName>
</protein>
<accession>A0A562LCL7</accession>
<dbReference type="PANTHER" id="PTHR11814">
    <property type="entry name" value="SULFATE TRANSPORTER"/>
    <property type="match status" value="1"/>
</dbReference>
<feature type="transmembrane region" description="Helical" evidence="5">
    <location>
        <begin position="261"/>
        <end position="281"/>
    </location>
</feature>
<evidence type="ECO:0000256" key="4">
    <source>
        <dbReference type="ARBA" id="ARBA00023136"/>
    </source>
</evidence>
<dbReference type="InterPro" id="IPR002645">
    <property type="entry name" value="STAS_dom"/>
</dbReference>
<evidence type="ECO:0000256" key="1">
    <source>
        <dbReference type="ARBA" id="ARBA00004141"/>
    </source>
</evidence>
<evidence type="ECO:0000259" key="6">
    <source>
        <dbReference type="PROSITE" id="PS50801"/>
    </source>
</evidence>
<dbReference type="RefSeq" id="WP_144817132.1">
    <property type="nucleotide sequence ID" value="NZ_VLKP01000020.1"/>
</dbReference>
<feature type="transmembrane region" description="Helical" evidence="5">
    <location>
        <begin position="145"/>
        <end position="163"/>
    </location>
</feature>
<evidence type="ECO:0000256" key="5">
    <source>
        <dbReference type="SAM" id="Phobius"/>
    </source>
</evidence>
<reference evidence="7 8" key="1">
    <citation type="journal article" date="2015" name="Stand. Genomic Sci.">
        <title>Genomic Encyclopedia of Bacterial and Archaeal Type Strains, Phase III: the genomes of soil and plant-associated and newly described type strains.</title>
        <authorList>
            <person name="Whitman W.B."/>
            <person name="Woyke T."/>
            <person name="Klenk H.P."/>
            <person name="Zhou Y."/>
            <person name="Lilburn T.G."/>
            <person name="Beck B.J."/>
            <person name="De Vos P."/>
            <person name="Vandamme P."/>
            <person name="Eisen J.A."/>
            <person name="Garrity G."/>
            <person name="Hugenholtz P."/>
            <person name="Kyrpides N.C."/>
        </authorList>
    </citation>
    <scope>NUCLEOTIDE SEQUENCE [LARGE SCALE GENOMIC DNA]</scope>
    <source>
        <strain evidence="7 8">CGMCC 1.10136</strain>
    </source>
</reference>
<dbReference type="Pfam" id="PF01740">
    <property type="entry name" value="STAS"/>
    <property type="match status" value="1"/>
</dbReference>
<dbReference type="AlphaFoldDB" id="A0A562LCL7"/>
<sequence length="583" mass="60173">MSASDPVGEVAQNDQPGLNILRAAVRRRPWLRLPKGAALRQDAMAGLSSAISNVPDGMANGALLGVNPVHGLYGTIFGPAVGGALVSTQLMMITTMAAASLSASQALGGLTGQARADGLFAMVLLVGALQLGAGWLRLGRFLRFVSYSVTLGFLTGVSVLLILNQLPDVTGRDAPGGVTGAVQLLSDLGSVHLPTLALAALTLLLAVLLPRTKVGQYGRLFAVVVPSLLALLPLFADVQLVRDTGTIPKGLPLPSLPPLSAFTPGVITGAIAVALIILVQSAGVGQSVPNPDGARHSSSRDFMAIGAANMVSGLFRGAPVGGSVSGTALNVLYGGQSRWASIFAGLIMAVIVLAFSGAVGVVAMPALGALLILAGVSSIKPRDIRLVVEAGWPSWLAGGTTFVAMLFLPIQAAVGFGVVLSAFLYITQASTDISLVELVRHDDGAIEERKPPATLSARQVTVLDGYGQLFYAGAHTLERLLPRVGGAERPVVVLRLRGLASMGATLLEVLARYARDIGNAGGRLYLSGVDPAAHRQIVRTGRLDLQGPVRIHEATAFRGQSTRAAVEESEEWLVSVAQEPGDG</sequence>
<keyword evidence="8" id="KW-1185">Reference proteome</keyword>
<evidence type="ECO:0000256" key="3">
    <source>
        <dbReference type="ARBA" id="ARBA00022989"/>
    </source>
</evidence>
<feature type="transmembrane region" description="Helical" evidence="5">
    <location>
        <begin position="119"/>
        <end position="138"/>
    </location>
</feature>
<feature type="domain" description="STAS" evidence="6">
    <location>
        <begin position="460"/>
        <end position="541"/>
    </location>
</feature>
<feature type="transmembrane region" description="Helical" evidence="5">
    <location>
        <begin position="395"/>
        <end position="426"/>
    </location>
</feature>
<gene>
    <name evidence="7" type="ORF">IP93_03065</name>
</gene>
<comment type="subcellular location">
    <subcellularLocation>
        <location evidence="1">Membrane</location>
        <topology evidence="1">Multi-pass membrane protein</topology>
    </subcellularLocation>
</comment>
<evidence type="ECO:0000256" key="2">
    <source>
        <dbReference type="ARBA" id="ARBA00022692"/>
    </source>
</evidence>
<dbReference type="GO" id="GO:0016020">
    <property type="term" value="C:membrane"/>
    <property type="evidence" value="ECO:0007669"/>
    <property type="project" value="UniProtKB-SubCell"/>
</dbReference>
<keyword evidence="3 5" id="KW-1133">Transmembrane helix</keyword>
<dbReference type="SUPFAM" id="SSF52091">
    <property type="entry name" value="SpoIIaa-like"/>
    <property type="match status" value="1"/>
</dbReference>
<dbReference type="Pfam" id="PF00916">
    <property type="entry name" value="Sulfate_transp"/>
    <property type="match status" value="1"/>
</dbReference>
<dbReference type="EMBL" id="VLKP01000020">
    <property type="protein sequence ID" value="TWI05393.1"/>
    <property type="molecule type" value="Genomic_DNA"/>
</dbReference>
<dbReference type="Gene3D" id="3.30.750.24">
    <property type="entry name" value="STAS domain"/>
    <property type="match status" value="1"/>
</dbReference>
<evidence type="ECO:0000313" key="7">
    <source>
        <dbReference type="EMBL" id="TWI05393.1"/>
    </source>
</evidence>
<comment type="caution">
    <text evidence="7">The sequence shown here is derived from an EMBL/GenBank/DDBJ whole genome shotgun (WGS) entry which is preliminary data.</text>
</comment>
<dbReference type="OrthoDB" id="9769739at2"/>
<dbReference type="CDD" id="cd07042">
    <property type="entry name" value="STAS_SulP_like_sulfate_transporter"/>
    <property type="match status" value="1"/>
</dbReference>
<dbReference type="InterPro" id="IPR036513">
    <property type="entry name" value="STAS_dom_sf"/>
</dbReference>
<name>A0A562LCL7_9GAMM</name>
<feature type="transmembrane region" description="Helical" evidence="5">
    <location>
        <begin position="342"/>
        <end position="374"/>
    </location>
</feature>
<dbReference type="InterPro" id="IPR011547">
    <property type="entry name" value="SLC26A/SulP_dom"/>
</dbReference>
<keyword evidence="4 5" id="KW-0472">Membrane</keyword>
<evidence type="ECO:0000313" key="8">
    <source>
        <dbReference type="Proteomes" id="UP000316471"/>
    </source>
</evidence>
<dbReference type="GO" id="GO:0055085">
    <property type="term" value="P:transmembrane transport"/>
    <property type="evidence" value="ECO:0007669"/>
    <property type="project" value="InterPro"/>
</dbReference>
<feature type="transmembrane region" description="Helical" evidence="5">
    <location>
        <begin position="76"/>
        <end position="99"/>
    </location>
</feature>
<dbReference type="InterPro" id="IPR001902">
    <property type="entry name" value="SLC26A/SulP_fam"/>
</dbReference>
<organism evidence="7 8">
    <name type="scientific">Aerolutibacter ruishenii</name>
    <dbReference type="NCBI Taxonomy" id="686800"/>
    <lineage>
        <taxon>Bacteria</taxon>
        <taxon>Pseudomonadati</taxon>
        <taxon>Pseudomonadota</taxon>
        <taxon>Gammaproteobacteria</taxon>
        <taxon>Lysobacterales</taxon>
        <taxon>Lysobacteraceae</taxon>
        <taxon>Aerolutibacter</taxon>
    </lineage>
</organism>
<feature type="transmembrane region" description="Helical" evidence="5">
    <location>
        <begin position="191"/>
        <end position="209"/>
    </location>
</feature>
<feature type="transmembrane region" description="Helical" evidence="5">
    <location>
        <begin position="221"/>
        <end position="241"/>
    </location>
</feature>
<keyword evidence="2 5" id="KW-0812">Transmembrane</keyword>
<dbReference type="Proteomes" id="UP000316471">
    <property type="component" value="Unassembled WGS sequence"/>
</dbReference>